<evidence type="ECO:0000313" key="1">
    <source>
        <dbReference type="EMBL" id="ALN58807.1"/>
    </source>
</evidence>
<sequence length="40" mass="4950">MSRHWHWCLRVCGYDDRSTRNRSAASTHRQRQHRCRDLLP</sequence>
<protein>
    <submittedName>
        <fullName evidence="1">Uncharacterized protein</fullName>
    </submittedName>
</protein>
<dbReference type="PATRIC" id="fig|69.6.peg.3410"/>
<accession>A0A0S2DJJ3</accession>
<dbReference type="KEGG" id="lez:GLE_3462"/>
<dbReference type="Proteomes" id="UP000061569">
    <property type="component" value="Chromosome"/>
</dbReference>
<proteinExistence type="predicted"/>
<organism evidence="1 2">
    <name type="scientific">Lysobacter enzymogenes</name>
    <dbReference type="NCBI Taxonomy" id="69"/>
    <lineage>
        <taxon>Bacteria</taxon>
        <taxon>Pseudomonadati</taxon>
        <taxon>Pseudomonadota</taxon>
        <taxon>Gammaproteobacteria</taxon>
        <taxon>Lysobacterales</taxon>
        <taxon>Lysobacteraceae</taxon>
        <taxon>Lysobacter</taxon>
    </lineage>
</organism>
<gene>
    <name evidence="1" type="ORF">GLE_3462</name>
</gene>
<reference evidence="1 2" key="1">
    <citation type="submission" date="2015-11" db="EMBL/GenBank/DDBJ databases">
        <title>Genome sequences of Lysobacter enzymogenes strain C3 and Lysobacter antibioticus ATCC 29479.</title>
        <authorList>
            <person name="Kobayashi D.Y."/>
        </authorList>
    </citation>
    <scope>NUCLEOTIDE SEQUENCE [LARGE SCALE GENOMIC DNA]</scope>
    <source>
        <strain evidence="1 2">C3</strain>
    </source>
</reference>
<dbReference type="EMBL" id="CP013140">
    <property type="protein sequence ID" value="ALN58807.1"/>
    <property type="molecule type" value="Genomic_DNA"/>
</dbReference>
<evidence type="ECO:0000313" key="2">
    <source>
        <dbReference type="Proteomes" id="UP000061569"/>
    </source>
</evidence>
<name>A0A0S2DJJ3_LYSEN</name>
<dbReference type="AlphaFoldDB" id="A0A0S2DJJ3"/>